<dbReference type="Proteomes" id="UP000184255">
    <property type="component" value="Unassembled WGS sequence"/>
</dbReference>
<dbReference type="VEuPathDB" id="FungiDB:FMAN_00522"/>
<reference evidence="2" key="1">
    <citation type="journal article" date="2016" name="Genome Biol. Evol.">
        <title>Comparative 'omics' of the Fusarium fujikuroi species complex highlights differences in genetic potential and metabolite synthesis.</title>
        <authorList>
            <person name="Niehaus E.-M."/>
            <person name="Muensterkoetter M."/>
            <person name="Proctor R.H."/>
            <person name="Brown D.W."/>
            <person name="Sharon A."/>
            <person name="Idan Y."/>
            <person name="Oren-Young L."/>
            <person name="Sieber C.M."/>
            <person name="Novak O."/>
            <person name="Pencik A."/>
            <person name="Tarkowska D."/>
            <person name="Hromadova K."/>
            <person name="Freeman S."/>
            <person name="Maymon M."/>
            <person name="Elazar M."/>
            <person name="Youssef S.A."/>
            <person name="El-Shabrawy E.S.M."/>
            <person name="Shalaby A.B.A."/>
            <person name="Houterman P."/>
            <person name="Brock N.L."/>
            <person name="Burkhardt I."/>
            <person name="Tsavkelova E.A."/>
            <person name="Dickschat J.S."/>
            <person name="Galuszka P."/>
            <person name="Gueldener U."/>
            <person name="Tudzynski B."/>
        </authorList>
    </citation>
    <scope>NUCLEOTIDE SEQUENCE [LARGE SCALE GENOMIC DNA]</scope>
    <source>
        <strain evidence="2">MRC7560</strain>
    </source>
</reference>
<dbReference type="GeneID" id="65079794"/>
<dbReference type="EMBL" id="FCQH01000013">
    <property type="protein sequence ID" value="CVL03259.1"/>
    <property type="molecule type" value="Genomic_DNA"/>
</dbReference>
<dbReference type="RefSeq" id="XP_041688068.1">
    <property type="nucleotide sequence ID" value="XM_041822383.1"/>
</dbReference>
<protein>
    <submittedName>
        <fullName evidence="1">Uncharacterized protein</fullName>
    </submittedName>
</protein>
<evidence type="ECO:0000313" key="1">
    <source>
        <dbReference type="EMBL" id="CVL03259.1"/>
    </source>
</evidence>
<evidence type="ECO:0000313" key="2">
    <source>
        <dbReference type="Proteomes" id="UP000184255"/>
    </source>
</evidence>
<comment type="caution">
    <text evidence="1">The sequence shown here is derived from an EMBL/GenBank/DDBJ whole genome shotgun (WGS) entry which is preliminary data.</text>
</comment>
<proteinExistence type="predicted"/>
<dbReference type="AlphaFoldDB" id="A0A1L7TYZ6"/>
<organism evidence="1 2">
    <name type="scientific">Fusarium mangiferae</name>
    <name type="common">Mango malformation disease fungus</name>
    <dbReference type="NCBI Taxonomy" id="192010"/>
    <lineage>
        <taxon>Eukaryota</taxon>
        <taxon>Fungi</taxon>
        <taxon>Dikarya</taxon>
        <taxon>Ascomycota</taxon>
        <taxon>Pezizomycotina</taxon>
        <taxon>Sordariomycetes</taxon>
        <taxon>Hypocreomycetidae</taxon>
        <taxon>Hypocreales</taxon>
        <taxon>Nectriaceae</taxon>
        <taxon>Fusarium</taxon>
        <taxon>Fusarium fujikuroi species complex</taxon>
    </lineage>
</organism>
<gene>
    <name evidence="1" type="ORF">FMAN_00522</name>
</gene>
<accession>A0A1L7TYZ6</accession>
<sequence length="50" mass="5686">MRDSVEAIVLPLDCLTMTYPILIYPSKSSSFPKHFESATNRLVILDETNK</sequence>
<name>A0A1L7TYZ6_FUSMA</name>
<keyword evidence="2" id="KW-1185">Reference proteome</keyword>